<evidence type="ECO:0000313" key="1">
    <source>
        <dbReference type="EMBL" id="GJD66265.1"/>
    </source>
</evidence>
<evidence type="ECO:0000313" key="2">
    <source>
        <dbReference type="Proteomes" id="UP001055286"/>
    </source>
</evidence>
<reference evidence="1" key="1">
    <citation type="journal article" date="2016" name="Front. Microbiol.">
        <title>Genome Sequence of the Piezophilic, Mesophilic Sulfate-Reducing Bacterium Desulfovibrio indicus J2T.</title>
        <authorList>
            <person name="Cao J."/>
            <person name="Maignien L."/>
            <person name="Shao Z."/>
            <person name="Alain K."/>
            <person name="Jebbar M."/>
        </authorList>
    </citation>
    <scope>NUCLEOTIDE SEQUENCE</scope>
    <source>
        <strain evidence="1">JCM 32048</strain>
    </source>
</reference>
<dbReference type="Proteomes" id="UP001055286">
    <property type="component" value="Unassembled WGS sequence"/>
</dbReference>
<keyword evidence="2" id="KW-1185">Reference proteome</keyword>
<comment type="caution">
    <text evidence="1">The sequence shown here is derived from an EMBL/GenBank/DDBJ whole genome shotgun (WGS) entry which is preliminary data.</text>
</comment>
<reference evidence="1" key="2">
    <citation type="submission" date="2021-08" db="EMBL/GenBank/DDBJ databases">
        <authorList>
            <person name="Tani A."/>
            <person name="Ola A."/>
            <person name="Ogura Y."/>
            <person name="Katsura K."/>
            <person name="Hayashi T."/>
        </authorList>
    </citation>
    <scope>NUCLEOTIDE SEQUENCE</scope>
    <source>
        <strain evidence="1">JCM 32048</strain>
    </source>
</reference>
<dbReference type="AlphaFoldDB" id="A0AA37M7S4"/>
<accession>A0AA37M7S4</accession>
<sequence>MIMREFQDEIAEFAVEFDMRSLHCRRSLCAGLLMNLIMYDAQTRPH</sequence>
<dbReference type="EMBL" id="BPQJ01000059">
    <property type="protein sequence ID" value="GJD66265.1"/>
    <property type="molecule type" value="Genomic_DNA"/>
</dbReference>
<name>A0AA37M7S4_9HYPH</name>
<gene>
    <name evidence="1" type="ORF">MPEAHAMD_6462</name>
</gene>
<organism evidence="1 2">
    <name type="scientific">Methylobacterium frigidaeris</name>
    <dbReference type="NCBI Taxonomy" id="2038277"/>
    <lineage>
        <taxon>Bacteria</taxon>
        <taxon>Pseudomonadati</taxon>
        <taxon>Pseudomonadota</taxon>
        <taxon>Alphaproteobacteria</taxon>
        <taxon>Hyphomicrobiales</taxon>
        <taxon>Methylobacteriaceae</taxon>
        <taxon>Methylobacterium</taxon>
    </lineage>
</organism>
<proteinExistence type="predicted"/>
<protein>
    <submittedName>
        <fullName evidence="1">Uncharacterized protein</fullName>
    </submittedName>
</protein>